<name>A0A2M7E8A0_9BACT</name>
<dbReference type="AlphaFoldDB" id="A0A2M7E8A0"/>
<dbReference type="Proteomes" id="UP000228886">
    <property type="component" value="Unassembled WGS sequence"/>
</dbReference>
<evidence type="ECO:0000313" key="1">
    <source>
        <dbReference type="EMBL" id="PIV63949.1"/>
    </source>
</evidence>
<evidence type="ECO:0000313" key="2">
    <source>
        <dbReference type="Proteomes" id="UP000228886"/>
    </source>
</evidence>
<organism evidence="1 2">
    <name type="scientific">bacterium (Candidatus Ratteibacteria) CG01_land_8_20_14_3_00_40_19</name>
    <dbReference type="NCBI Taxonomy" id="2014290"/>
    <lineage>
        <taxon>Bacteria</taxon>
        <taxon>Candidatus Ratteibacteria</taxon>
    </lineage>
</organism>
<gene>
    <name evidence="1" type="ORF">COS11_04720</name>
</gene>
<accession>A0A2M7E8A0</accession>
<dbReference type="EMBL" id="PETL01000224">
    <property type="protein sequence ID" value="PIV63949.1"/>
    <property type="molecule type" value="Genomic_DNA"/>
</dbReference>
<sequence length="109" mass="12711">MGIILKGKLYCLYCQKETSHTLTYAGHPLSGESYLRKIRCEDCKTVIELDRIKILELYGKQIVKRLLTKPVRLTKEIRVDLTNFIKSLPIRIITKSYRTAKEVLEIIKD</sequence>
<comment type="caution">
    <text evidence="1">The sequence shown here is derived from an EMBL/GenBank/DDBJ whole genome shotgun (WGS) entry which is preliminary data.</text>
</comment>
<reference evidence="2" key="1">
    <citation type="submission" date="2017-09" db="EMBL/GenBank/DDBJ databases">
        <title>Depth-based differentiation of microbial function through sediment-hosted aquifers and enrichment of novel symbionts in the deep terrestrial subsurface.</title>
        <authorList>
            <person name="Probst A.J."/>
            <person name="Ladd B."/>
            <person name="Jarett J.K."/>
            <person name="Geller-Mcgrath D.E."/>
            <person name="Sieber C.M.K."/>
            <person name="Emerson J.B."/>
            <person name="Anantharaman K."/>
            <person name="Thomas B.C."/>
            <person name="Malmstrom R."/>
            <person name="Stieglmeier M."/>
            <person name="Klingl A."/>
            <person name="Woyke T."/>
            <person name="Ryan C.M."/>
            <person name="Banfield J.F."/>
        </authorList>
    </citation>
    <scope>NUCLEOTIDE SEQUENCE [LARGE SCALE GENOMIC DNA]</scope>
</reference>
<protein>
    <submittedName>
        <fullName evidence="1">Bh protein</fullName>
    </submittedName>
</protein>
<proteinExistence type="predicted"/>